<dbReference type="Proteomes" id="UP001138768">
    <property type="component" value="Unassembled WGS sequence"/>
</dbReference>
<name>A0A9X0W752_9GAMM</name>
<accession>A0A9X0W752</accession>
<dbReference type="SUPFAM" id="SSF141371">
    <property type="entry name" value="PilZ domain-like"/>
    <property type="match status" value="1"/>
</dbReference>
<gene>
    <name evidence="2" type="ORF">CKO42_06100</name>
</gene>
<reference evidence="2 3" key="1">
    <citation type="journal article" date="2020" name="Microorganisms">
        <title>Osmotic Adaptation and Compatible Solute Biosynthesis of Phototrophic Bacteria as Revealed from Genome Analyses.</title>
        <authorList>
            <person name="Imhoff J.F."/>
            <person name="Rahn T."/>
            <person name="Kunzel S."/>
            <person name="Keller A."/>
            <person name="Neulinger S.C."/>
        </authorList>
    </citation>
    <scope>NUCLEOTIDE SEQUENCE [LARGE SCALE GENOMIC DNA]</scope>
    <source>
        <strain evidence="2 3">DSM 25653</strain>
    </source>
</reference>
<comment type="caution">
    <text evidence="2">The sequence shown here is derived from an EMBL/GenBank/DDBJ whole genome shotgun (WGS) entry which is preliminary data.</text>
</comment>
<protein>
    <recommendedName>
        <fullName evidence="1">PilZ domain-containing protein</fullName>
    </recommendedName>
</protein>
<keyword evidence="3" id="KW-1185">Reference proteome</keyword>
<dbReference type="AlphaFoldDB" id="A0A9X0W752"/>
<dbReference type="RefSeq" id="WP_200240586.1">
    <property type="nucleotide sequence ID" value="NZ_NRRY01000006.1"/>
</dbReference>
<dbReference type="GO" id="GO:0035438">
    <property type="term" value="F:cyclic-di-GMP binding"/>
    <property type="evidence" value="ECO:0007669"/>
    <property type="project" value="InterPro"/>
</dbReference>
<organism evidence="2 3">
    <name type="scientific">Lamprobacter modestohalophilus</name>
    <dbReference type="NCBI Taxonomy" id="1064514"/>
    <lineage>
        <taxon>Bacteria</taxon>
        <taxon>Pseudomonadati</taxon>
        <taxon>Pseudomonadota</taxon>
        <taxon>Gammaproteobacteria</taxon>
        <taxon>Chromatiales</taxon>
        <taxon>Chromatiaceae</taxon>
        <taxon>Lamprobacter</taxon>
    </lineage>
</organism>
<evidence type="ECO:0000259" key="1">
    <source>
        <dbReference type="Pfam" id="PF07238"/>
    </source>
</evidence>
<dbReference type="Pfam" id="PF07238">
    <property type="entry name" value="PilZ"/>
    <property type="match status" value="1"/>
</dbReference>
<sequence>MVGERRYCARHRLDLPVYIRYHKRPFLTATARTVSSGGMFLSVKALTLPPGTQIELELRALGKRWLLPAIVIHGDNSGIGVMFQTTQTALFQALIDDTSAAMPPLVAADSTDPLRA</sequence>
<feature type="domain" description="PilZ" evidence="1">
    <location>
        <begin position="4"/>
        <end position="94"/>
    </location>
</feature>
<dbReference type="Gene3D" id="2.40.10.220">
    <property type="entry name" value="predicted glycosyltransferase like domains"/>
    <property type="match status" value="1"/>
</dbReference>
<proteinExistence type="predicted"/>
<dbReference type="InterPro" id="IPR009875">
    <property type="entry name" value="PilZ_domain"/>
</dbReference>
<evidence type="ECO:0000313" key="2">
    <source>
        <dbReference type="EMBL" id="MBK1618026.1"/>
    </source>
</evidence>
<dbReference type="EMBL" id="NRRY01000006">
    <property type="protein sequence ID" value="MBK1618026.1"/>
    <property type="molecule type" value="Genomic_DNA"/>
</dbReference>
<evidence type="ECO:0000313" key="3">
    <source>
        <dbReference type="Proteomes" id="UP001138768"/>
    </source>
</evidence>